<dbReference type="Proteomes" id="UP000887013">
    <property type="component" value="Unassembled WGS sequence"/>
</dbReference>
<dbReference type="InterPro" id="IPR040676">
    <property type="entry name" value="DUF5641"/>
</dbReference>
<evidence type="ECO:0000259" key="1">
    <source>
        <dbReference type="Pfam" id="PF18701"/>
    </source>
</evidence>
<dbReference type="Pfam" id="PF18701">
    <property type="entry name" value="DUF5641"/>
    <property type="match status" value="1"/>
</dbReference>
<feature type="domain" description="DUF5641" evidence="1">
    <location>
        <begin position="25"/>
        <end position="116"/>
    </location>
</feature>
<dbReference type="AlphaFoldDB" id="A0A8X6T8W2"/>
<gene>
    <name evidence="2" type="primary">MRC1_1</name>
    <name evidence="2" type="ORF">NPIL_700771</name>
</gene>
<dbReference type="PANTHER" id="PTHR47331:SF2">
    <property type="match status" value="1"/>
</dbReference>
<keyword evidence="3" id="KW-1185">Reference proteome</keyword>
<name>A0A8X6T8W2_NEPPI</name>
<dbReference type="OrthoDB" id="6434068at2759"/>
<comment type="caution">
    <text evidence="2">The sequence shown here is derived from an EMBL/GenBank/DDBJ whole genome shotgun (WGS) entry which is preliminary data.</text>
</comment>
<sequence>MFIQDIQTVGVPDLDNLDNVNLTKRLRYQQRLRNNPRKRFREEYLSLLVLEQINEAGSKQVEVRDVVLVGCDNKESLDWPMGLVIEIFPGKDNSVRVVRVKISKGELIRPVKRLYSLELNSDCKIYNSELLKHIKDNHSKIKNCNNQKDNANLGKTKEKNRTKIVKTKCDRNVIKRYDN</sequence>
<proteinExistence type="predicted"/>
<accession>A0A8X6T8W2</accession>
<organism evidence="2 3">
    <name type="scientific">Nephila pilipes</name>
    <name type="common">Giant wood spider</name>
    <name type="synonym">Nephila maculata</name>
    <dbReference type="NCBI Taxonomy" id="299642"/>
    <lineage>
        <taxon>Eukaryota</taxon>
        <taxon>Metazoa</taxon>
        <taxon>Ecdysozoa</taxon>
        <taxon>Arthropoda</taxon>
        <taxon>Chelicerata</taxon>
        <taxon>Arachnida</taxon>
        <taxon>Araneae</taxon>
        <taxon>Araneomorphae</taxon>
        <taxon>Entelegynae</taxon>
        <taxon>Araneoidea</taxon>
        <taxon>Nephilidae</taxon>
        <taxon>Nephila</taxon>
    </lineage>
</organism>
<protein>
    <submittedName>
        <fullName evidence="2">Macrophage mannose receptor 1</fullName>
    </submittedName>
</protein>
<keyword evidence="2" id="KW-0675">Receptor</keyword>
<reference evidence="2" key="1">
    <citation type="submission" date="2020-08" db="EMBL/GenBank/DDBJ databases">
        <title>Multicomponent nature underlies the extraordinary mechanical properties of spider dragline silk.</title>
        <authorList>
            <person name="Kono N."/>
            <person name="Nakamura H."/>
            <person name="Mori M."/>
            <person name="Yoshida Y."/>
            <person name="Ohtoshi R."/>
            <person name="Malay A.D."/>
            <person name="Moran D.A.P."/>
            <person name="Tomita M."/>
            <person name="Numata K."/>
            <person name="Arakawa K."/>
        </authorList>
    </citation>
    <scope>NUCLEOTIDE SEQUENCE</scope>
</reference>
<evidence type="ECO:0000313" key="3">
    <source>
        <dbReference type="Proteomes" id="UP000887013"/>
    </source>
</evidence>
<dbReference type="EMBL" id="BMAW01051852">
    <property type="protein sequence ID" value="GFS82668.1"/>
    <property type="molecule type" value="Genomic_DNA"/>
</dbReference>
<evidence type="ECO:0000313" key="2">
    <source>
        <dbReference type="EMBL" id="GFS82668.1"/>
    </source>
</evidence>
<dbReference type="PANTHER" id="PTHR47331">
    <property type="entry name" value="PHD-TYPE DOMAIN-CONTAINING PROTEIN"/>
    <property type="match status" value="1"/>
</dbReference>